<evidence type="ECO:0000313" key="6">
    <source>
        <dbReference type="Proteomes" id="UP000006732"/>
    </source>
</evidence>
<organism evidence="5 6">
    <name type="scientific">Pelobacter propionicus (strain DSM 2379 / NBRC 103807 / OttBd1)</name>
    <dbReference type="NCBI Taxonomy" id="338966"/>
    <lineage>
        <taxon>Bacteria</taxon>
        <taxon>Pseudomonadati</taxon>
        <taxon>Thermodesulfobacteriota</taxon>
        <taxon>Desulfuromonadia</taxon>
        <taxon>Desulfuromonadales</taxon>
        <taxon>Desulfuromonadaceae</taxon>
        <taxon>Pelobacter</taxon>
    </lineage>
</organism>
<dbReference type="AlphaFoldDB" id="A1AUR2"/>
<dbReference type="SUPFAM" id="SSF53146">
    <property type="entry name" value="Nitrogenase accessory factor-like"/>
    <property type="match status" value="1"/>
</dbReference>
<accession>A1AUR2</accession>
<dbReference type="InterPro" id="IPR051840">
    <property type="entry name" value="NifX/NifY_domain"/>
</dbReference>
<dbReference type="PANTHER" id="PTHR33937">
    <property type="entry name" value="IRON-MOLYBDENUM PROTEIN-RELATED-RELATED"/>
    <property type="match status" value="1"/>
</dbReference>
<dbReference type="HOGENOM" id="CLU_104194_3_0_7"/>
<dbReference type="InterPro" id="IPR013480">
    <property type="entry name" value="NifX"/>
</dbReference>
<dbReference type="Proteomes" id="UP000006732">
    <property type="component" value="Chromosome"/>
</dbReference>
<dbReference type="RefSeq" id="WP_011737298.1">
    <property type="nucleotide sequence ID" value="NC_008609.1"/>
</dbReference>
<evidence type="ECO:0000256" key="1">
    <source>
        <dbReference type="ARBA" id="ARBA00010285"/>
    </source>
</evidence>
<dbReference type="KEGG" id="ppd:Ppro_3490"/>
<dbReference type="Gene3D" id="3.30.420.130">
    <property type="entry name" value="Dinitrogenase iron-molybdenum cofactor biosynthesis domain"/>
    <property type="match status" value="1"/>
</dbReference>
<dbReference type="InterPro" id="IPR034169">
    <property type="entry name" value="NifX-like"/>
</dbReference>
<dbReference type="Pfam" id="PF02579">
    <property type="entry name" value="Nitro_FeMo-Co"/>
    <property type="match status" value="1"/>
</dbReference>
<evidence type="ECO:0000259" key="4">
    <source>
        <dbReference type="Pfam" id="PF02579"/>
    </source>
</evidence>
<dbReference type="InterPro" id="IPR036105">
    <property type="entry name" value="DiNase_FeMo-co_biosyn_sf"/>
</dbReference>
<dbReference type="InterPro" id="IPR003731">
    <property type="entry name" value="Di-Nase_FeMo-co_biosynth"/>
</dbReference>
<evidence type="ECO:0000256" key="2">
    <source>
        <dbReference type="ARBA" id="ARBA00023231"/>
    </source>
</evidence>
<dbReference type="CDD" id="cd00853">
    <property type="entry name" value="NifX"/>
    <property type="match status" value="1"/>
</dbReference>
<keyword evidence="2" id="KW-0535">Nitrogen fixation</keyword>
<dbReference type="OrthoDB" id="9797941at2"/>
<proteinExistence type="inferred from homology"/>
<gene>
    <name evidence="5" type="ordered locus">Ppro_3490</name>
</gene>
<dbReference type="NCBIfam" id="TIGR02663">
    <property type="entry name" value="nifX"/>
    <property type="match status" value="1"/>
</dbReference>
<reference evidence="5 6" key="1">
    <citation type="submission" date="2006-10" db="EMBL/GenBank/DDBJ databases">
        <title>Complete sequence of chromosome of Pelobacter propionicus DSM 2379.</title>
        <authorList>
            <consortium name="US DOE Joint Genome Institute"/>
            <person name="Copeland A."/>
            <person name="Lucas S."/>
            <person name="Lapidus A."/>
            <person name="Barry K."/>
            <person name="Detter J.C."/>
            <person name="Glavina del Rio T."/>
            <person name="Hammon N."/>
            <person name="Israni S."/>
            <person name="Dalin E."/>
            <person name="Tice H."/>
            <person name="Pitluck S."/>
            <person name="Saunders E."/>
            <person name="Brettin T."/>
            <person name="Bruce D."/>
            <person name="Han C."/>
            <person name="Tapia R."/>
            <person name="Schmutz J."/>
            <person name="Larimer F."/>
            <person name="Land M."/>
            <person name="Hauser L."/>
            <person name="Kyrpides N."/>
            <person name="Kim E."/>
            <person name="Lovley D."/>
            <person name="Richardson P."/>
        </authorList>
    </citation>
    <scope>NUCLEOTIDE SEQUENCE [LARGE SCALE GENOMIC DNA]</scope>
    <source>
        <strain evidence="6">DSM 2379 / NBRC 103807 / OttBd1</strain>
    </source>
</reference>
<evidence type="ECO:0000313" key="5">
    <source>
        <dbReference type="EMBL" id="ABL01083.1"/>
    </source>
</evidence>
<dbReference type="STRING" id="338966.Ppro_3490"/>
<feature type="region of interest" description="Disordered" evidence="3">
    <location>
        <begin position="109"/>
        <end position="132"/>
    </location>
</feature>
<dbReference type="GO" id="GO:0009399">
    <property type="term" value="P:nitrogen fixation"/>
    <property type="evidence" value="ECO:0007669"/>
    <property type="project" value="InterPro"/>
</dbReference>
<dbReference type="PANTHER" id="PTHR33937:SF1">
    <property type="entry name" value="IRON-MOLIBDENUM COFACTOR PROCESSING PROTEIN"/>
    <property type="match status" value="1"/>
</dbReference>
<dbReference type="EMBL" id="CP000482">
    <property type="protein sequence ID" value="ABL01083.1"/>
    <property type="molecule type" value="Genomic_DNA"/>
</dbReference>
<feature type="domain" description="Dinitrogenase iron-molybdenum cofactor biosynthesis" evidence="4">
    <location>
        <begin position="10"/>
        <end position="102"/>
    </location>
</feature>
<evidence type="ECO:0000256" key="3">
    <source>
        <dbReference type="SAM" id="MobiDB-lite"/>
    </source>
</evidence>
<protein>
    <submittedName>
        <fullName evidence="5">Nitrogen fixation protein NifX</fullName>
    </submittedName>
</protein>
<keyword evidence="6" id="KW-1185">Reference proteome</keyword>
<sequence>MKIAFTTKTGDMIDLHFGQADAFHIWEVGPDDAHFLETIGVGEHGGDEEDRIAARARLLAECAIVYTMQIGGPAAAKLVAQKIHPMKSGREVSLLETVERLQQVLRGNPPPWLRKAMNKDQAPSFLDDVSDS</sequence>
<dbReference type="GO" id="GO:0051540">
    <property type="term" value="F:metal cluster binding"/>
    <property type="evidence" value="ECO:0007669"/>
    <property type="project" value="InterPro"/>
</dbReference>
<name>A1AUR2_PELPD</name>
<comment type="similarity">
    <text evidence="1">Belongs to the NifX/NifY family.</text>
</comment>
<dbReference type="eggNOG" id="COG1433">
    <property type="taxonomic scope" value="Bacteria"/>
</dbReference>